<dbReference type="GO" id="GO:0005635">
    <property type="term" value="C:nuclear envelope"/>
    <property type="evidence" value="ECO:0007669"/>
    <property type="project" value="TreeGrafter"/>
</dbReference>
<evidence type="ECO:0000256" key="6">
    <source>
        <dbReference type="ARBA" id="ARBA00023002"/>
    </source>
</evidence>
<dbReference type="InterPro" id="IPR050997">
    <property type="entry name" value="MAPEG"/>
</dbReference>
<dbReference type="FunFam" id="1.20.120.550:FF:000004">
    <property type="entry name" value="Microsomal glutathione S-transferase 3"/>
    <property type="match status" value="1"/>
</dbReference>
<evidence type="ECO:0000256" key="1">
    <source>
        <dbReference type="ARBA" id="ARBA00004374"/>
    </source>
</evidence>
<dbReference type="AlphaFoldDB" id="E8Z6K9"/>
<dbReference type="GO" id="GO:0004364">
    <property type="term" value="F:glutathione transferase activity"/>
    <property type="evidence" value="ECO:0007669"/>
    <property type="project" value="TreeGrafter"/>
</dbReference>
<evidence type="ECO:0000256" key="4">
    <source>
        <dbReference type="ARBA" id="ARBA00022787"/>
    </source>
</evidence>
<dbReference type="Pfam" id="PF01124">
    <property type="entry name" value="MAPEG"/>
    <property type="match status" value="1"/>
</dbReference>
<dbReference type="GO" id="GO:0005741">
    <property type="term" value="C:mitochondrial outer membrane"/>
    <property type="evidence" value="ECO:0007669"/>
    <property type="project" value="UniProtKB-SubCell"/>
</dbReference>
<accession>E8Z6K9</accession>
<evidence type="ECO:0000256" key="18">
    <source>
        <dbReference type="ARBA" id="ARBA00069748"/>
    </source>
</evidence>
<evidence type="ECO:0000256" key="9">
    <source>
        <dbReference type="ARBA" id="ARBA00023136"/>
    </source>
</evidence>
<keyword evidence="7" id="KW-0443">Lipid metabolism</keyword>
<evidence type="ECO:0000256" key="2">
    <source>
        <dbReference type="ARBA" id="ARBA00022679"/>
    </source>
</evidence>
<keyword evidence="4" id="KW-1000">Mitochondrion outer membrane</keyword>
<dbReference type="GO" id="GO:0006629">
    <property type="term" value="P:lipid metabolic process"/>
    <property type="evidence" value="ECO:0007669"/>
    <property type="project" value="UniProtKB-KW"/>
</dbReference>
<evidence type="ECO:0000256" key="19">
    <source>
        <dbReference type="ARBA" id="ARBA00075145"/>
    </source>
</evidence>
<dbReference type="GO" id="GO:0005783">
    <property type="term" value="C:endoplasmic reticulum"/>
    <property type="evidence" value="ECO:0007669"/>
    <property type="project" value="TreeGrafter"/>
</dbReference>
<dbReference type="InterPro" id="IPR023352">
    <property type="entry name" value="MAPEG-like_dom_sf"/>
</dbReference>
<comment type="pathway">
    <text evidence="13">Lipid metabolism; leukotriene C4 biosynthesis.</text>
</comment>
<proteinExistence type="evidence at transcript level"/>
<keyword evidence="5 21" id="KW-1133">Transmembrane helix</keyword>
<reference evidence="22" key="2">
    <citation type="book" date="2010" name="PROCEEDINGS OF 13TH INTERNATIONAL CONFERENCE ON HARMFUL ALGAE" publisher="International Society For The Study of Harmful Algae" city="Hong Kong, China">
        <title>Dinoflagellate meta-transcriptomics enabled by spliced leader.</title>
        <editorList>
            <person name="Unknown A."/>
        </editorList>
        <authorList>
            <person name="Lin S."/>
            <person name="Zhang H."/>
        </authorList>
    </citation>
    <scope>NUCLEOTIDE SEQUENCE</scope>
    <source>
        <strain evidence="22">CCMP1831</strain>
    </source>
</reference>
<comment type="pathway">
    <text evidence="14">Lipid metabolism; arachidonate metabolism.</text>
</comment>
<evidence type="ECO:0000256" key="12">
    <source>
        <dbReference type="ARBA" id="ARBA00023288"/>
    </source>
</evidence>
<evidence type="ECO:0000256" key="3">
    <source>
        <dbReference type="ARBA" id="ARBA00022692"/>
    </source>
</evidence>
<evidence type="ECO:0000256" key="8">
    <source>
        <dbReference type="ARBA" id="ARBA00023128"/>
    </source>
</evidence>
<keyword evidence="10" id="KW-0564">Palmitate</keyword>
<dbReference type="PANTHER" id="PTHR10250:SF26">
    <property type="entry name" value="GLUTATHIONE S-TRANSFERASE 3, MITOCHONDRIAL"/>
    <property type="match status" value="1"/>
</dbReference>
<comment type="subcellular location">
    <subcellularLocation>
        <location evidence="1">Mitochondrion outer membrane</location>
        <topology evidence="1">Multi-pass membrane protein</topology>
    </subcellularLocation>
</comment>
<keyword evidence="6" id="KW-0560">Oxidoreductase</keyword>
<organism evidence="22">
    <name type="scientific">Pfiesteria piscicida</name>
    <name type="common">Phantom dinoflagellate</name>
    <dbReference type="NCBI Taxonomy" id="71001"/>
    <lineage>
        <taxon>Eukaryota</taxon>
        <taxon>Sar</taxon>
        <taxon>Alveolata</taxon>
        <taxon>Dinophyceae</taxon>
        <taxon>Peridiniales</taxon>
        <taxon>Pfiesteriaceae</taxon>
        <taxon>Pfiesteria</taxon>
    </lineage>
</organism>
<comment type="catalytic activity">
    <reaction evidence="17">
        <text>15-deoxy-Delta(12,14)-prostaglandin J2 + glutathione = 15-deoxy-Delta(12,14)-prostaglandin J2-S-(R)-glutathione</text>
        <dbReference type="Rhea" id="RHEA:75963"/>
        <dbReference type="ChEBI" id="CHEBI:57925"/>
        <dbReference type="ChEBI" id="CHEBI:85236"/>
        <dbReference type="ChEBI" id="CHEBI:194498"/>
    </reaction>
    <physiologicalReaction direction="left-to-right" evidence="17">
        <dbReference type="Rhea" id="RHEA:75964"/>
    </physiologicalReaction>
</comment>
<keyword evidence="12" id="KW-0449">Lipoprotein</keyword>
<sequence>MAGFQLPADYGYVVLAHGLSWISNTYLTVQVAMARKKYHVEYPALYADKDHPQADEFNCVQRAHQNTLESWAPVQLLMAFNGIMFPRFAASCGAIWAVGRIIYGHGYARKGPKGRMAGGMLSHLGDMPLLIGCFVTAWKMIKK</sequence>
<dbReference type="PANTHER" id="PTHR10250">
    <property type="entry name" value="MICROSOMAL GLUTATHIONE S-TRANSFERASE"/>
    <property type="match status" value="1"/>
</dbReference>
<evidence type="ECO:0000256" key="16">
    <source>
        <dbReference type="ARBA" id="ARBA00049298"/>
    </source>
</evidence>
<evidence type="ECO:0000256" key="14">
    <source>
        <dbReference type="ARBA" id="ARBA00037916"/>
    </source>
</evidence>
<comment type="catalytic activity">
    <reaction evidence="16">
        <text>leukotriene C4 = leukotriene A4 + glutathione</text>
        <dbReference type="Rhea" id="RHEA:17617"/>
        <dbReference type="ChEBI" id="CHEBI:57463"/>
        <dbReference type="ChEBI" id="CHEBI:57925"/>
        <dbReference type="ChEBI" id="CHEBI:57973"/>
        <dbReference type="EC" id="4.4.1.20"/>
    </reaction>
    <physiologicalReaction direction="right-to-left" evidence="16">
        <dbReference type="Rhea" id="RHEA:17619"/>
    </physiologicalReaction>
</comment>
<dbReference type="SUPFAM" id="SSF161084">
    <property type="entry name" value="MAPEG domain-like"/>
    <property type="match status" value="1"/>
</dbReference>
<evidence type="ECO:0000256" key="20">
    <source>
        <dbReference type="ARBA" id="ARBA00076908"/>
    </source>
</evidence>
<feature type="transmembrane region" description="Helical" evidence="21">
    <location>
        <begin position="124"/>
        <end position="141"/>
    </location>
</feature>
<evidence type="ECO:0000256" key="7">
    <source>
        <dbReference type="ARBA" id="ARBA00023098"/>
    </source>
</evidence>
<evidence type="ECO:0000256" key="17">
    <source>
        <dbReference type="ARBA" id="ARBA00051411"/>
    </source>
</evidence>
<keyword evidence="9 21" id="KW-0472">Membrane</keyword>
<dbReference type="InterPro" id="IPR001129">
    <property type="entry name" value="Membr-assoc_MAPEG"/>
</dbReference>
<dbReference type="GO" id="GO:0006691">
    <property type="term" value="P:leukotriene metabolic process"/>
    <property type="evidence" value="ECO:0007669"/>
    <property type="project" value="UniProtKB-ARBA"/>
</dbReference>
<keyword evidence="3 21" id="KW-0812">Transmembrane</keyword>
<keyword evidence="11" id="KW-0456">Lyase</keyword>
<evidence type="ECO:0000256" key="15">
    <source>
        <dbReference type="ARBA" id="ARBA00039056"/>
    </source>
</evidence>
<evidence type="ECO:0000313" key="22">
    <source>
        <dbReference type="EMBL" id="ACU45089.1"/>
    </source>
</evidence>
<evidence type="ECO:0000256" key="11">
    <source>
        <dbReference type="ARBA" id="ARBA00023239"/>
    </source>
</evidence>
<feature type="transmembrane region" description="Helical" evidence="21">
    <location>
        <begin position="83"/>
        <end position="103"/>
    </location>
</feature>
<evidence type="ECO:0000256" key="10">
    <source>
        <dbReference type="ARBA" id="ARBA00023139"/>
    </source>
</evidence>
<dbReference type="EC" id="4.4.1.20" evidence="15"/>
<dbReference type="GO" id="GO:0004464">
    <property type="term" value="F:leukotriene-C4 synthase activity"/>
    <property type="evidence" value="ECO:0007669"/>
    <property type="project" value="UniProtKB-EC"/>
</dbReference>
<protein>
    <recommendedName>
        <fullName evidence="18">Glutathione S-transferase 3, mitochondrial</fullName>
        <ecNumber evidence="15">4.4.1.20</ecNumber>
    </recommendedName>
    <alternativeName>
        <fullName evidence="19">Glutathione peroxidase MGST3</fullName>
    </alternativeName>
    <alternativeName>
        <fullName evidence="20">LTC4 synthase MGST3</fullName>
    </alternativeName>
</protein>
<name>E8Z6K9_PFIPI</name>
<keyword evidence="2 22" id="KW-0808">Transferase</keyword>
<dbReference type="GO" id="GO:0004602">
    <property type="term" value="F:glutathione peroxidase activity"/>
    <property type="evidence" value="ECO:0007669"/>
    <property type="project" value="TreeGrafter"/>
</dbReference>
<dbReference type="Gene3D" id="1.20.120.550">
    <property type="entry name" value="Membrane associated eicosanoid/glutathione metabolism-like domain"/>
    <property type="match status" value="1"/>
</dbReference>
<evidence type="ECO:0000256" key="13">
    <source>
        <dbReference type="ARBA" id="ARBA00037884"/>
    </source>
</evidence>
<dbReference type="EMBL" id="FJ600039">
    <property type="protein sequence ID" value="ACU45089.1"/>
    <property type="molecule type" value="mRNA"/>
</dbReference>
<keyword evidence="8" id="KW-0496">Mitochondrion</keyword>
<evidence type="ECO:0000256" key="21">
    <source>
        <dbReference type="SAM" id="Phobius"/>
    </source>
</evidence>
<evidence type="ECO:0000256" key="5">
    <source>
        <dbReference type="ARBA" id="ARBA00022989"/>
    </source>
</evidence>
<reference evidence="22" key="1">
    <citation type="submission" date="2008-12" db="EMBL/GenBank/DDBJ databases">
        <authorList>
            <person name="Zhang H."/>
            <person name="Lin S."/>
        </authorList>
    </citation>
    <scope>NUCLEOTIDE SEQUENCE</scope>
    <source>
        <strain evidence="22">CCMP1831</strain>
    </source>
</reference>